<gene>
    <name evidence="1" type="ORF">TCM_010144</name>
</gene>
<dbReference type="Gramene" id="EOY00313">
    <property type="protein sequence ID" value="EOY00313"/>
    <property type="gene ID" value="TCM_010144"/>
</dbReference>
<dbReference type="AlphaFoldDB" id="A0A061E6Q5"/>
<dbReference type="Proteomes" id="UP000026915">
    <property type="component" value="Chromosome 2"/>
</dbReference>
<accession>A0A061E6Q5</accession>
<dbReference type="InParanoid" id="A0A061E6Q5"/>
<name>A0A061E6Q5_THECC</name>
<evidence type="ECO:0000313" key="2">
    <source>
        <dbReference type="Proteomes" id="UP000026915"/>
    </source>
</evidence>
<evidence type="ECO:0000313" key="1">
    <source>
        <dbReference type="EMBL" id="EOY00313.1"/>
    </source>
</evidence>
<organism evidence="1 2">
    <name type="scientific">Theobroma cacao</name>
    <name type="common">Cacao</name>
    <name type="synonym">Cocoa</name>
    <dbReference type="NCBI Taxonomy" id="3641"/>
    <lineage>
        <taxon>Eukaryota</taxon>
        <taxon>Viridiplantae</taxon>
        <taxon>Streptophyta</taxon>
        <taxon>Embryophyta</taxon>
        <taxon>Tracheophyta</taxon>
        <taxon>Spermatophyta</taxon>
        <taxon>Magnoliopsida</taxon>
        <taxon>eudicotyledons</taxon>
        <taxon>Gunneridae</taxon>
        <taxon>Pentapetalae</taxon>
        <taxon>rosids</taxon>
        <taxon>malvids</taxon>
        <taxon>Malvales</taxon>
        <taxon>Malvaceae</taxon>
        <taxon>Byttnerioideae</taxon>
        <taxon>Theobroma</taxon>
    </lineage>
</organism>
<protein>
    <submittedName>
        <fullName evidence="1">Uncharacterized protein</fullName>
    </submittedName>
</protein>
<reference evidence="1 2" key="1">
    <citation type="journal article" date="2013" name="Genome Biol.">
        <title>The genome sequence of the most widely cultivated cacao type and its use to identify candidate genes regulating pod color.</title>
        <authorList>
            <person name="Motamayor J.C."/>
            <person name="Mockaitis K."/>
            <person name="Schmutz J."/>
            <person name="Haiminen N."/>
            <person name="Iii D.L."/>
            <person name="Cornejo O."/>
            <person name="Findley S.D."/>
            <person name="Zheng P."/>
            <person name="Utro F."/>
            <person name="Royaert S."/>
            <person name="Saski C."/>
            <person name="Jenkins J."/>
            <person name="Podicheti R."/>
            <person name="Zhao M."/>
            <person name="Scheffler B.E."/>
            <person name="Stack J.C."/>
            <person name="Feltus F.A."/>
            <person name="Mustiga G.M."/>
            <person name="Amores F."/>
            <person name="Phillips W."/>
            <person name="Marelli J.P."/>
            <person name="May G.D."/>
            <person name="Shapiro H."/>
            <person name="Ma J."/>
            <person name="Bustamante C.D."/>
            <person name="Schnell R.J."/>
            <person name="Main D."/>
            <person name="Gilbert D."/>
            <person name="Parida L."/>
            <person name="Kuhn D.N."/>
        </authorList>
    </citation>
    <scope>NUCLEOTIDE SEQUENCE [LARGE SCALE GENOMIC DNA]</scope>
    <source>
        <strain evidence="2">cv. Matina 1-6</strain>
    </source>
</reference>
<sequence>MHTSNFGCVRWCVSLTCISPLYLLWYARVVSECTIPMCTVSLLQHTLGPRGVSLTCGLSLFRQSLID</sequence>
<proteinExistence type="predicted"/>
<dbReference type="HOGENOM" id="CLU_2817588_0_0_1"/>
<dbReference type="EMBL" id="CM001880">
    <property type="protein sequence ID" value="EOY00313.1"/>
    <property type="molecule type" value="Genomic_DNA"/>
</dbReference>
<keyword evidence="2" id="KW-1185">Reference proteome</keyword>